<proteinExistence type="predicted"/>
<evidence type="ECO:0000313" key="4">
    <source>
        <dbReference type="Proteomes" id="UP001183648"/>
    </source>
</evidence>
<dbReference type="InterPro" id="IPR006311">
    <property type="entry name" value="TAT_signal"/>
</dbReference>
<feature type="region of interest" description="Disordered" evidence="1">
    <location>
        <begin position="1"/>
        <end position="30"/>
    </location>
</feature>
<reference evidence="3 4" key="1">
    <citation type="submission" date="2023-07" db="EMBL/GenBank/DDBJ databases">
        <title>Sequencing the genomes of 1000 actinobacteria strains.</title>
        <authorList>
            <person name="Klenk H.-P."/>
        </authorList>
    </citation>
    <scope>NUCLEOTIDE SEQUENCE [LARGE SCALE GENOMIC DNA]</scope>
    <source>
        <strain evidence="3 4">DSM 19426</strain>
    </source>
</reference>
<evidence type="ECO:0000256" key="1">
    <source>
        <dbReference type="SAM" id="MobiDB-lite"/>
    </source>
</evidence>
<dbReference type="RefSeq" id="WP_310298961.1">
    <property type="nucleotide sequence ID" value="NZ_BAAAPS010000014.1"/>
</dbReference>
<dbReference type="Proteomes" id="UP001183648">
    <property type="component" value="Unassembled WGS sequence"/>
</dbReference>
<comment type="caution">
    <text evidence="3">The sequence shown here is derived from an EMBL/GenBank/DDBJ whole genome shotgun (WGS) entry which is preliminary data.</text>
</comment>
<feature type="region of interest" description="Disordered" evidence="1">
    <location>
        <begin position="281"/>
        <end position="342"/>
    </location>
</feature>
<keyword evidence="4" id="KW-1185">Reference proteome</keyword>
<gene>
    <name evidence="3" type="ORF">J2S63_000812</name>
</gene>
<sequence length="632" mass="64893">MTEQGPAEPGFEYLGERPGPREASARRTPRRRRALVGLTAGALVVAGAAGALAVAQFLDSGPQAASAAPADTMAWLQVDLDPAGGQKLAAYRTLKKFPALEKHLGLTSQDDLRRWVFEGLTSGTDCDTVDFAEVEPWLGSALGAGVRPGRGDAEPTVFLALEVTDHDKAVAGADDLARCLGEDQVGTAFTGDFMVVAETDATAQAVADAAGSSALADDPTYAARTGEAGDDGVVTAYAAPALGDYLADQLGNLGGGMLGRAVDDSGGSSTMAGRAGALTEDTAEPGADEPTPAPQNQQSQQAEPGTMPSDLPTELPSDFPSDFPTTMPSDFPSDLRRGEDDLGGGYEMPMSPFMLGGPALLLGGLSGFGGFDQLGDKLADFEGAAMQARFADESLEVEIASHGLGGDVADTEAVDLSDLPSGTGLALGLATGEKWAEATRDRLRSADPQGFDREMAKASRESGLSLPDDLTTLAGDSLTLAVDSTVDLSRLAESFFAGPVESIKAGVRIAGDPDEIGPVADELAAFATREDGPAVTVARGEHAVAIGFDKDYVARLAEDGDLGSSAAYQRALPDDGDAVGAVFADFDAHDWLVRAIGGSEEETANLAPLSGLGVTSTRDGDVLHATLRLSTD</sequence>
<evidence type="ECO:0000313" key="3">
    <source>
        <dbReference type="EMBL" id="MDR7361259.1"/>
    </source>
</evidence>
<organism evidence="3 4">
    <name type="scientific">Nocardioides marmoribigeumensis</name>
    <dbReference type="NCBI Taxonomy" id="433649"/>
    <lineage>
        <taxon>Bacteria</taxon>
        <taxon>Bacillati</taxon>
        <taxon>Actinomycetota</taxon>
        <taxon>Actinomycetes</taxon>
        <taxon>Propionibacteriales</taxon>
        <taxon>Nocardioidaceae</taxon>
        <taxon>Nocardioides</taxon>
    </lineage>
</organism>
<feature type="compositionally biased region" description="Basic and acidic residues" evidence="1">
    <location>
        <begin position="14"/>
        <end position="25"/>
    </location>
</feature>
<keyword evidence="2" id="KW-1133">Transmembrane helix</keyword>
<evidence type="ECO:0000256" key="2">
    <source>
        <dbReference type="SAM" id="Phobius"/>
    </source>
</evidence>
<name>A0ABU2BTC5_9ACTN</name>
<evidence type="ECO:0008006" key="5">
    <source>
        <dbReference type="Google" id="ProtNLM"/>
    </source>
</evidence>
<feature type="transmembrane region" description="Helical" evidence="2">
    <location>
        <begin position="34"/>
        <end position="58"/>
    </location>
</feature>
<accession>A0ABU2BTC5</accession>
<dbReference type="PROSITE" id="PS51318">
    <property type="entry name" value="TAT"/>
    <property type="match status" value="1"/>
</dbReference>
<dbReference type="EMBL" id="JAVDYG010000001">
    <property type="protein sequence ID" value="MDR7361259.1"/>
    <property type="molecule type" value="Genomic_DNA"/>
</dbReference>
<protein>
    <recommendedName>
        <fullName evidence="5">DUF3352 domain-containing protein</fullName>
    </recommendedName>
</protein>
<keyword evidence="2" id="KW-0472">Membrane</keyword>
<keyword evidence="2" id="KW-0812">Transmembrane</keyword>
<feature type="compositionally biased region" description="Polar residues" evidence="1">
    <location>
        <begin position="294"/>
        <end position="303"/>
    </location>
</feature>